<keyword evidence="1" id="KW-0134">Cell wall</keyword>
<name>A0A4S8PB48_9ACTN</name>
<evidence type="ECO:0000256" key="3">
    <source>
        <dbReference type="ARBA" id="ARBA00022729"/>
    </source>
</evidence>
<accession>A0A4S8PB48</accession>
<dbReference type="RefSeq" id="WP_136530344.1">
    <property type="nucleotide sequence ID" value="NZ_STGX01000010.1"/>
</dbReference>
<comment type="caution">
    <text evidence="8">The sequence shown here is derived from an EMBL/GenBank/DDBJ whole genome shotgun (WGS) entry which is preliminary data.</text>
</comment>
<dbReference type="EMBL" id="STGX01000010">
    <property type="protein sequence ID" value="THV27538.1"/>
    <property type="molecule type" value="Genomic_DNA"/>
</dbReference>
<dbReference type="NCBIfam" id="TIGR01167">
    <property type="entry name" value="LPXTG_anchor"/>
    <property type="match status" value="1"/>
</dbReference>
<gene>
    <name evidence="8" type="ORF">E9998_14080</name>
</gene>
<reference evidence="8 9" key="1">
    <citation type="journal article" date="2018" name="Int. J. Syst. Evol. Microbiol.">
        <title>Glycomyces paridis sp. nov., isolated from the medicinal plant Paris polyphylla.</title>
        <authorList>
            <person name="Fang X.M."/>
            <person name="Bai J.L."/>
            <person name="Su J."/>
            <person name="Zhao L.L."/>
            <person name="Liu H.Y."/>
            <person name="Ma B.P."/>
            <person name="Zhang Y.Q."/>
            <person name="Yu L.Y."/>
        </authorList>
    </citation>
    <scope>NUCLEOTIDE SEQUENCE [LARGE SCALE GENOMIC DNA]</scope>
    <source>
        <strain evidence="8 9">CPCC 204357</strain>
    </source>
</reference>
<dbReference type="AlphaFoldDB" id="A0A4S8PB48"/>
<dbReference type="Pfam" id="PF00746">
    <property type="entry name" value="Gram_pos_anchor"/>
    <property type="match status" value="1"/>
</dbReference>
<keyword evidence="4" id="KW-0572">Peptidoglycan-anchor</keyword>
<evidence type="ECO:0000313" key="9">
    <source>
        <dbReference type="Proteomes" id="UP000305792"/>
    </source>
</evidence>
<evidence type="ECO:0000256" key="4">
    <source>
        <dbReference type="ARBA" id="ARBA00023088"/>
    </source>
</evidence>
<evidence type="ECO:0000256" key="2">
    <source>
        <dbReference type="ARBA" id="ARBA00022525"/>
    </source>
</evidence>
<dbReference type="InterPro" id="IPR006311">
    <property type="entry name" value="TAT_signal"/>
</dbReference>
<feature type="signal peptide" evidence="6">
    <location>
        <begin position="1"/>
        <end position="33"/>
    </location>
</feature>
<keyword evidence="3 6" id="KW-0732">Signal</keyword>
<organism evidence="8 9">
    <name type="scientific">Glycomyces paridis</name>
    <dbReference type="NCBI Taxonomy" id="2126555"/>
    <lineage>
        <taxon>Bacteria</taxon>
        <taxon>Bacillati</taxon>
        <taxon>Actinomycetota</taxon>
        <taxon>Actinomycetes</taxon>
        <taxon>Glycomycetales</taxon>
        <taxon>Glycomycetaceae</taxon>
        <taxon>Glycomyces</taxon>
    </lineage>
</organism>
<evidence type="ECO:0000313" key="8">
    <source>
        <dbReference type="EMBL" id="THV27538.1"/>
    </source>
</evidence>
<keyword evidence="5" id="KW-0472">Membrane</keyword>
<evidence type="ECO:0000256" key="1">
    <source>
        <dbReference type="ARBA" id="ARBA00022512"/>
    </source>
</evidence>
<keyword evidence="2" id="KW-0964">Secreted</keyword>
<keyword evidence="5" id="KW-1133">Transmembrane helix</keyword>
<evidence type="ECO:0000256" key="6">
    <source>
        <dbReference type="SAM" id="SignalP"/>
    </source>
</evidence>
<evidence type="ECO:0000259" key="7">
    <source>
        <dbReference type="Pfam" id="PF00746"/>
    </source>
</evidence>
<feature type="chain" id="PRO_5020589262" evidence="6">
    <location>
        <begin position="34"/>
        <end position="485"/>
    </location>
</feature>
<feature type="transmembrane region" description="Helical" evidence="5">
    <location>
        <begin position="455"/>
        <end position="477"/>
    </location>
</feature>
<protein>
    <submittedName>
        <fullName evidence="8">LPXTG cell wall anchor domain-containing protein</fullName>
    </submittedName>
</protein>
<dbReference type="Proteomes" id="UP000305792">
    <property type="component" value="Unassembled WGS sequence"/>
</dbReference>
<feature type="domain" description="Gram-positive cocci surface proteins LPxTG" evidence="7">
    <location>
        <begin position="445"/>
        <end position="480"/>
    </location>
</feature>
<proteinExistence type="predicted"/>
<keyword evidence="5" id="KW-0812">Transmembrane</keyword>
<dbReference type="PROSITE" id="PS51318">
    <property type="entry name" value="TAT"/>
    <property type="match status" value="1"/>
</dbReference>
<keyword evidence="9" id="KW-1185">Reference proteome</keyword>
<dbReference type="OrthoDB" id="3297463at2"/>
<evidence type="ECO:0000256" key="5">
    <source>
        <dbReference type="SAM" id="Phobius"/>
    </source>
</evidence>
<sequence>MQPRHTLKRIAALLAAAALGLAAAAAAAAPAQATGSHFDGDRKWFNVTTDVWGEAECKAGEWHVTWHLEDTTETDRSYDHKTLPIGYQTEGDKPWKFHEPDFESGATLEQDTEVPRAGEGDLTGIQVLPGDTSWVRLVAPTVWATTSGKLAVGATLGFSDKVLLGECTLEPSAASVTATCTDFTVLLEVPANGRATDFTVTTAAGEETHTLAPGETKTVTVPIDYDRGSDDPWIDVNWDEESTGLVLDDYRTACVGLAEVSIVADCVEFKIVLSVPENGITTDFTVTTAAGEETHTLAPGDAPLELYPLVAYDGSTEPSIAVTWPEGEQAFTFEDYDAECIAYSDLTGSLWSECDGVAYEFLNTAVQNGGTPVDVRFETSDGDSLEMTMNPGDNFFGGIDVVNEGLTVDVYIDDELFESYTWEYDAEACAETPPPGEETTTPVAGGGKLPTTGSALTVAVAAAAALAVAGAAVIYVMRRRAAGTW</sequence>
<dbReference type="InterPro" id="IPR019931">
    <property type="entry name" value="LPXTG_anchor"/>
</dbReference>